<dbReference type="OrthoDB" id="5459937at2"/>
<dbReference type="PANTHER" id="PTHR43072:SF8">
    <property type="entry name" value="ACYLTRANSFERASE FABY-RELATED"/>
    <property type="match status" value="1"/>
</dbReference>
<comment type="caution">
    <text evidence="2">The sequence shown here is derived from an EMBL/GenBank/DDBJ whole genome shotgun (WGS) entry which is preliminary data.</text>
</comment>
<dbReference type="InterPro" id="IPR000182">
    <property type="entry name" value="GNAT_dom"/>
</dbReference>
<dbReference type="Proteomes" id="UP000295304">
    <property type="component" value="Unassembled WGS sequence"/>
</dbReference>
<dbReference type="Pfam" id="PF00583">
    <property type="entry name" value="Acetyltransf_1"/>
    <property type="match status" value="1"/>
</dbReference>
<dbReference type="PANTHER" id="PTHR43072">
    <property type="entry name" value="N-ACETYLTRANSFERASE"/>
    <property type="match status" value="1"/>
</dbReference>
<dbReference type="SUPFAM" id="SSF55729">
    <property type="entry name" value="Acyl-CoA N-acyltransferases (Nat)"/>
    <property type="match status" value="1"/>
</dbReference>
<gene>
    <name evidence="2" type="ORF">EDD55_10992</name>
</gene>
<dbReference type="RefSeq" id="WP_132939753.1">
    <property type="nucleotide sequence ID" value="NZ_CP119676.1"/>
</dbReference>
<evidence type="ECO:0000259" key="1">
    <source>
        <dbReference type="PROSITE" id="PS51186"/>
    </source>
</evidence>
<dbReference type="InterPro" id="IPR016181">
    <property type="entry name" value="Acyl_CoA_acyltransferase"/>
</dbReference>
<keyword evidence="3" id="KW-1185">Reference proteome</keyword>
<dbReference type="CDD" id="cd04301">
    <property type="entry name" value="NAT_SF"/>
    <property type="match status" value="1"/>
</dbReference>
<reference evidence="2 3" key="1">
    <citation type="submission" date="2019-03" db="EMBL/GenBank/DDBJ databases">
        <title>Genomic Encyclopedia of Type Strains, Phase IV (KMG-IV): sequencing the most valuable type-strain genomes for metagenomic binning, comparative biology and taxonomic classification.</title>
        <authorList>
            <person name="Goeker M."/>
        </authorList>
    </citation>
    <scope>NUCLEOTIDE SEQUENCE [LARGE SCALE GENOMIC DNA]</scope>
    <source>
        <strain evidence="2 3">DSM 101688</strain>
    </source>
</reference>
<sequence>MTSPAALTLRDCRPEDDDAVQAIYAHYVRHSLATFEETVPTLEEMTRRRCAIENVGNPFIVAEVDGRVAGYAYAGPFRARSAYRYTLENSIYVSPNATGKGLGKALLKVLIGRCQTQGCRQMLAVIGDSDNQASIRLHGKFGFERVGLLKSVGFKFDRWVDAVIMQRQLGEGDGAKP</sequence>
<dbReference type="AlphaFoldDB" id="A0A4R3J6E5"/>
<dbReference type="GO" id="GO:0016747">
    <property type="term" value="F:acyltransferase activity, transferring groups other than amino-acyl groups"/>
    <property type="evidence" value="ECO:0007669"/>
    <property type="project" value="InterPro"/>
</dbReference>
<dbReference type="PROSITE" id="PS51186">
    <property type="entry name" value="GNAT"/>
    <property type="match status" value="1"/>
</dbReference>
<evidence type="ECO:0000313" key="3">
    <source>
        <dbReference type="Proteomes" id="UP000295304"/>
    </source>
</evidence>
<dbReference type="EMBL" id="SLZW01000009">
    <property type="protein sequence ID" value="TCS60932.1"/>
    <property type="molecule type" value="Genomic_DNA"/>
</dbReference>
<evidence type="ECO:0000313" key="2">
    <source>
        <dbReference type="EMBL" id="TCS60932.1"/>
    </source>
</evidence>
<organism evidence="2 3">
    <name type="scientific">Varunaivibrio sulfuroxidans</name>
    <dbReference type="NCBI Taxonomy" id="1773489"/>
    <lineage>
        <taxon>Bacteria</taxon>
        <taxon>Pseudomonadati</taxon>
        <taxon>Pseudomonadota</taxon>
        <taxon>Alphaproteobacteria</taxon>
        <taxon>Rhodospirillales</taxon>
        <taxon>Magnetovibrionaceae</taxon>
        <taxon>Varunaivibrio</taxon>
    </lineage>
</organism>
<protein>
    <submittedName>
        <fullName evidence="2">Phosphinothricin acetyltransferase</fullName>
    </submittedName>
</protein>
<dbReference type="Gene3D" id="3.40.630.30">
    <property type="match status" value="1"/>
</dbReference>
<name>A0A4R3J6E5_9PROT</name>
<proteinExistence type="predicted"/>
<accession>A0A4R3J6E5</accession>
<keyword evidence="2" id="KW-0808">Transferase</keyword>
<feature type="domain" description="N-acetyltransferase" evidence="1">
    <location>
        <begin position="7"/>
        <end position="170"/>
    </location>
</feature>